<comment type="subcellular location">
    <subcellularLocation>
        <location evidence="1">Membrane</location>
        <topology evidence="1">Multi-pass membrane protein</topology>
    </subcellularLocation>
</comment>
<dbReference type="AlphaFoldDB" id="A0A1E3H6B0"/>
<comment type="caution">
    <text evidence="6">The sequence shown here is derived from an EMBL/GenBank/DDBJ whole genome shotgun (WGS) entry which is preliminary data.</text>
</comment>
<accession>A0A1E3H6B0</accession>
<dbReference type="OrthoDB" id="7203053at2"/>
<dbReference type="PANTHER" id="PTHR43847:SF1">
    <property type="entry name" value="BLL3993 PROTEIN"/>
    <property type="match status" value="1"/>
</dbReference>
<keyword evidence="6" id="KW-0489">Methyltransferase</keyword>
<evidence type="ECO:0000256" key="3">
    <source>
        <dbReference type="ARBA" id="ARBA00022989"/>
    </source>
</evidence>
<protein>
    <submittedName>
        <fullName evidence="6">Isoprenylcysteine carboxyl methyltransferase (ICMT) family protein</fullName>
    </submittedName>
</protein>
<keyword evidence="2 5" id="KW-0812">Transmembrane</keyword>
<dbReference type="InterPro" id="IPR007269">
    <property type="entry name" value="ICMT_MeTrfase"/>
</dbReference>
<dbReference type="PANTHER" id="PTHR43847">
    <property type="entry name" value="BLL3993 PROTEIN"/>
    <property type="match status" value="1"/>
</dbReference>
<evidence type="ECO:0000313" key="7">
    <source>
        <dbReference type="Proteomes" id="UP000094622"/>
    </source>
</evidence>
<dbReference type="PATRIC" id="fig|1439726.3.peg.823"/>
<dbReference type="Proteomes" id="UP000094622">
    <property type="component" value="Unassembled WGS sequence"/>
</dbReference>
<sequence>MTAAVLLLALVTAERLGELWLARRNTAALLARGAHEVGAGHYPVIVALHVVWLAVLWWFGWDQPLDPAWLAVFGVLQVLRFWVLGTLGRRWTTRIIVLPGAPLVTHGPYRYMSHPNYAVVVGEIAVLPLCLGLPLVALVFSLANAVVLFIRIRCENRILAEAPQGHSGPRLEG</sequence>
<proteinExistence type="predicted"/>
<reference evidence="6 7" key="1">
    <citation type="submission" date="2016-07" db="EMBL/GenBank/DDBJ databases">
        <title>Draft Genome Sequence of Methylobrevis pamukkalensis PK2.</title>
        <authorList>
            <person name="Vasilenko O.V."/>
            <person name="Doronina N.V."/>
            <person name="Shmareva M.N."/>
            <person name="Tarlachkov S.V."/>
            <person name="Mustakhimov I."/>
            <person name="Trotsenko Y.A."/>
        </authorList>
    </citation>
    <scope>NUCLEOTIDE SEQUENCE [LARGE SCALE GENOMIC DNA]</scope>
    <source>
        <strain evidence="6 7">PK2</strain>
    </source>
</reference>
<name>A0A1E3H6B0_9HYPH</name>
<dbReference type="GO" id="GO:0004671">
    <property type="term" value="F:protein C-terminal S-isoprenylcysteine carboxyl O-methyltransferase activity"/>
    <property type="evidence" value="ECO:0007669"/>
    <property type="project" value="InterPro"/>
</dbReference>
<dbReference type="Gene3D" id="1.20.120.1630">
    <property type="match status" value="1"/>
</dbReference>
<gene>
    <name evidence="6" type="ORF">A6302_00785</name>
</gene>
<dbReference type="InterPro" id="IPR052527">
    <property type="entry name" value="Metal_cation-efflux_comp"/>
</dbReference>
<feature type="transmembrane region" description="Helical" evidence="5">
    <location>
        <begin position="117"/>
        <end position="150"/>
    </location>
</feature>
<organism evidence="6 7">
    <name type="scientific">Methylobrevis pamukkalensis</name>
    <dbReference type="NCBI Taxonomy" id="1439726"/>
    <lineage>
        <taxon>Bacteria</taxon>
        <taxon>Pseudomonadati</taxon>
        <taxon>Pseudomonadota</taxon>
        <taxon>Alphaproteobacteria</taxon>
        <taxon>Hyphomicrobiales</taxon>
        <taxon>Pleomorphomonadaceae</taxon>
        <taxon>Methylobrevis</taxon>
    </lineage>
</organism>
<keyword evidence="7" id="KW-1185">Reference proteome</keyword>
<evidence type="ECO:0000256" key="5">
    <source>
        <dbReference type="SAM" id="Phobius"/>
    </source>
</evidence>
<keyword evidence="3 5" id="KW-1133">Transmembrane helix</keyword>
<evidence type="ECO:0000256" key="2">
    <source>
        <dbReference type="ARBA" id="ARBA00022692"/>
    </source>
</evidence>
<dbReference type="GO" id="GO:0016020">
    <property type="term" value="C:membrane"/>
    <property type="evidence" value="ECO:0007669"/>
    <property type="project" value="UniProtKB-SubCell"/>
</dbReference>
<keyword evidence="4 5" id="KW-0472">Membrane</keyword>
<dbReference type="GO" id="GO:0032259">
    <property type="term" value="P:methylation"/>
    <property type="evidence" value="ECO:0007669"/>
    <property type="project" value="UniProtKB-KW"/>
</dbReference>
<dbReference type="EMBL" id="MCRJ01000012">
    <property type="protein sequence ID" value="ODN71853.1"/>
    <property type="molecule type" value="Genomic_DNA"/>
</dbReference>
<feature type="transmembrane region" description="Helical" evidence="5">
    <location>
        <begin position="39"/>
        <end position="61"/>
    </location>
</feature>
<dbReference type="Pfam" id="PF04140">
    <property type="entry name" value="ICMT"/>
    <property type="match status" value="1"/>
</dbReference>
<evidence type="ECO:0000256" key="1">
    <source>
        <dbReference type="ARBA" id="ARBA00004141"/>
    </source>
</evidence>
<feature type="transmembrane region" description="Helical" evidence="5">
    <location>
        <begin position="68"/>
        <end position="85"/>
    </location>
</feature>
<evidence type="ECO:0000256" key="4">
    <source>
        <dbReference type="ARBA" id="ARBA00023136"/>
    </source>
</evidence>
<dbReference type="RefSeq" id="WP_069305878.1">
    <property type="nucleotide sequence ID" value="NZ_MCRJ01000012.1"/>
</dbReference>
<evidence type="ECO:0000313" key="6">
    <source>
        <dbReference type="EMBL" id="ODN71853.1"/>
    </source>
</evidence>
<keyword evidence="6" id="KW-0808">Transferase</keyword>